<dbReference type="PANTHER" id="PTHR24305:SF168">
    <property type="entry name" value="P450, PUTATIVE (EUROFUNG)-RELATED"/>
    <property type="match status" value="1"/>
</dbReference>
<name>A0AAN6RZA4_9PEZI</name>
<dbReference type="GO" id="GO:0020037">
    <property type="term" value="F:heme binding"/>
    <property type="evidence" value="ECO:0007669"/>
    <property type="project" value="InterPro"/>
</dbReference>
<dbReference type="CDD" id="cd11060">
    <property type="entry name" value="CYP57A1-like"/>
    <property type="match status" value="1"/>
</dbReference>
<dbReference type="PRINTS" id="PR00385">
    <property type="entry name" value="P450"/>
</dbReference>
<accession>A0AAN6RZA4</accession>
<dbReference type="PRINTS" id="PR00465">
    <property type="entry name" value="EP450IV"/>
</dbReference>
<evidence type="ECO:0000256" key="4">
    <source>
        <dbReference type="ARBA" id="ARBA00022723"/>
    </source>
</evidence>
<evidence type="ECO:0000256" key="1">
    <source>
        <dbReference type="ARBA" id="ARBA00001971"/>
    </source>
</evidence>
<dbReference type="InterPro" id="IPR036396">
    <property type="entry name" value="Cyt_P450_sf"/>
</dbReference>
<comment type="caution">
    <text evidence="8">The sequence shown here is derived from an EMBL/GenBank/DDBJ whole genome shotgun (WGS) entry which is preliminary data.</text>
</comment>
<comment type="cofactor">
    <cofactor evidence="1 7">
        <name>heme</name>
        <dbReference type="ChEBI" id="CHEBI:30413"/>
    </cofactor>
</comment>
<evidence type="ECO:0000256" key="3">
    <source>
        <dbReference type="ARBA" id="ARBA00022617"/>
    </source>
</evidence>
<dbReference type="SUPFAM" id="SSF48264">
    <property type="entry name" value="Cytochrome P450"/>
    <property type="match status" value="1"/>
</dbReference>
<dbReference type="AlphaFoldDB" id="A0AAN6RZA4"/>
<evidence type="ECO:0000313" key="9">
    <source>
        <dbReference type="Proteomes" id="UP001303473"/>
    </source>
</evidence>
<proteinExistence type="inferred from homology"/>
<dbReference type="Proteomes" id="UP001303473">
    <property type="component" value="Unassembled WGS sequence"/>
</dbReference>
<feature type="binding site" description="axial binding residue" evidence="7">
    <location>
        <position position="468"/>
    </location>
    <ligand>
        <name>heme</name>
        <dbReference type="ChEBI" id="CHEBI:30413"/>
    </ligand>
    <ligandPart>
        <name>Fe</name>
        <dbReference type="ChEBI" id="CHEBI:18248"/>
    </ligandPart>
</feature>
<keyword evidence="9" id="KW-1185">Reference proteome</keyword>
<dbReference type="InterPro" id="IPR002403">
    <property type="entry name" value="Cyt_P450_E_grp-IV"/>
</dbReference>
<organism evidence="8 9">
    <name type="scientific">Diplogelasinospora grovesii</name>
    <dbReference type="NCBI Taxonomy" id="303347"/>
    <lineage>
        <taxon>Eukaryota</taxon>
        <taxon>Fungi</taxon>
        <taxon>Dikarya</taxon>
        <taxon>Ascomycota</taxon>
        <taxon>Pezizomycotina</taxon>
        <taxon>Sordariomycetes</taxon>
        <taxon>Sordariomycetidae</taxon>
        <taxon>Sordariales</taxon>
        <taxon>Diplogelasinosporaceae</taxon>
        <taxon>Diplogelasinospora</taxon>
    </lineage>
</organism>
<dbReference type="InterPro" id="IPR050121">
    <property type="entry name" value="Cytochrome_P450_monoxygenase"/>
</dbReference>
<dbReference type="Pfam" id="PF00067">
    <property type="entry name" value="p450"/>
    <property type="match status" value="1"/>
</dbReference>
<gene>
    <name evidence="8" type="ORF">QBC46DRAFT_299400</name>
</gene>
<dbReference type="GO" id="GO:0016705">
    <property type="term" value="F:oxidoreductase activity, acting on paired donors, with incorporation or reduction of molecular oxygen"/>
    <property type="evidence" value="ECO:0007669"/>
    <property type="project" value="InterPro"/>
</dbReference>
<dbReference type="InterPro" id="IPR001128">
    <property type="entry name" value="Cyt_P450"/>
</dbReference>
<keyword evidence="4 7" id="KW-0479">Metal-binding</keyword>
<evidence type="ECO:0000256" key="2">
    <source>
        <dbReference type="ARBA" id="ARBA00010617"/>
    </source>
</evidence>
<reference evidence="9" key="1">
    <citation type="journal article" date="2023" name="Mol. Phylogenet. Evol.">
        <title>Genome-scale phylogeny and comparative genomics of the fungal order Sordariales.</title>
        <authorList>
            <person name="Hensen N."/>
            <person name="Bonometti L."/>
            <person name="Westerberg I."/>
            <person name="Brannstrom I.O."/>
            <person name="Guillou S."/>
            <person name="Cros-Aarteil S."/>
            <person name="Calhoun S."/>
            <person name="Haridas S."/>
            <person name="Kuo A."/>
            <person name="Mondo S."/>
            <person name="Pangilinan J."/>
            <person name="Riley R."/>
            <person name="LaButti K."/>
            <person name="Andreopoulos B."/>
            <person name="Lipzen A."/>
            <person name="Chen C."/>
            <person name="Yan M."/>
            <person name="Daum C."/>
            <person name="Ng V."/>
            <person name="Clum A."/>
            <person name="Steindorff A."/>
            <person name="Ohm R.A."/>
            <person name="Martin F."/>
            <person name="Silar P."/>
            <person name="Natvig D.O."/>
            <person name="Lalanne C."/>
            <person name="Gautier V."/>
            <person name="Ament-Velasquez S.L."/>
            <person name="Kruys A."/>
            <person name="Hutchinson M.I."/>
            <person name="Powell A.J."/>
            <person name="Barry K."/>
            <person name="Miller A.N."/>
            <person name="Grigoriev I.V."/>
            <person name="Debuchy R."/>
            <person name="Gladieux P."/>
            <person name="Hiltunen Thoren M."/>
            <person name="Johannesson H."/>
        </authorList>
    </citation>
    <scope>NUCLEOTIDE SEQUENCE [LARGE SCALE GENOMIC DNA]</scope>
    <source>
        <strain evidence="9">CBS 340.73</strain>
    </source>
</reference>
<comment type="similarity">
    <text evidence="2">Belongs to the cytochrome P450 family.</text>
</comment>
<keyword evidence="6" id="KW-0503">Monooxygenase</keyword>
<evidence type="ECO:0000256" key="6">
    <source>
        <dbReference type="ARBA" id="ARBA00023033"/>
    </source>
</evidence>
<evidence type="ECO:0000313" key="8">
    <source>
        <dbReference type="EMBL" id="KAK3934715.1"/>
    </source>
</evidence>
<dbReference type="GO" id="GO:0005506">
    <property type="term" value="F:iron ion binding"/>
    <property type="evidence" value="ECO:0007669"/>
    <property type="project" value="InterPro"/>
</dbReference>
<keyword evidence="6" id="KW-0560">Oxidoreductase</keyword>
<evidence type="ECO:0000256" key="5">
    <source>
        <dbReference type="ARBA" id="ARBA00023004"/>
    </source>
</evidence>
<protein>
    <submittedName>
        <fullName evidence="8">Cytochrome P450</fullName>
    </submittedName>
</protein>
<keyword evidence="5 7" id="KW-0408">Iron</keyword>
<dbReference type="GO" id="GO:0004497">
    <property type="term" value="F:monooxygenase activity"/>
    <property type="evidence" value="ECO:0007669"/>
    <property type="project" value="UniProtKB-KW"/>
</dbReference>
<sequence length="524" mass="58882">MAISAFLPALDGATPSTLILIAAACAVSVLLASEFRSWFRLRHVPGPFWYSVSIFPLNKLTRAGKLSFELHELQKKYGPLVRIGPNLVMFGDADTYRRLSSVRSEFTKGPWYKPSRLLPDQDSLFSMRDEEKRRELRAKLTPGYSGKEGVGFEPTVDRNVAELVDLIERKYLSTPTDFRPIEFAHKAQYFALDVISELGFGEAIGFLPNDKDMYRYVEINDTFFPVMAVILNMPWMDKYLKSWPLNMALPKEGDQVGFGRLMGFATSLVNKRLAPGAEPGKDMMEAHIRNGLTRKELLAEVFLEMQLLVSLANNLATRIAGSDSTATATRMTLLCLVNTPAAMDALRREIDAGIAAGRISSPVRDAEAYQLPYLQAVIKEGLRMYPPSTGQNHKQSPKGGANIHGYYLPEGTQIGLNVVHMMRDRNTFGPDADVFRPERWLEAAKDEARFKEMSNTVELAFGYGKFQCLGKTVAAMELNKVFLTTGKQLLRRYDIAVCNPSSPLKLFDAAFWVCNDLWFRVSRR</sequence>
<dbReference type="EMBL" id="MU853966">
    <property type="protein sequence ID" value="KAK3934715.1"/>
    <property type="molecule type" value="Genomic_DNA"/>
</dbReference>
<dbReference type="Gene3D" id="1.10.630.10">
    <property type="entry name" value="Cytochrome P450"/>
    <property type="match status" value="1"/>
</dbReference>
<feature type="non-terminal residue" evidence="8">
    <location>
        <position position="524"/>
    </location>
</feature>
<keyword evidence="3 7" id="KW-0349">Heme</keyword>
<dbReference type="PANTHER" id="PTHR24305">
    <property type="entry name" value="CYTOCHROME P450"/>
    <property type="match status" value="1"/>
</dbReference>
<evidence type="ECO:0000256" key="7">
    <source>
        <dbReference type="PIRSR" id="PIRSR602403-1"/>
    </source>
</evidence>